<proteinExistence type="predicted"/>
<name>A0ABR6GV49_9BURK</name>
<feature type="domain" description="BLUF" evidence="1">
    <location>
        <begin position="2"/>
        <end position="93"/>
    </location>
</feature>
<sequence>MLVRLVYASRARRDLSAHDLQDIVRRSREHNTHEGITGLLCHTDGVFIQVLEGSREAVNVRYKRIVMDERHDQCTLIAYDEIGERRYAGWSMGQVNLHRLNPALLLKYGETQRLDPFRMTGHGLTTLFDELVAAGAIECH</sequence>
<dbReference type="SMART" id="SM01034">
    <property type="entry name" value="BLUF"/>
    <property type="match status" value="1"/>
</dbReference>
<dbReference type="EMBL" id="JACHXO010000006">
    <property type="protein sequence ID" value="MBB3195995.1"/>
    <property type="molecule type" value="Genomic_DNA"/>
</dbReference>
<comment type="caution">
    <text evidence="2">The sequence shown here is derived from an EMBL/GenBank/DDBJ whole genome shotgun (WGS) entry which is preliminary data.</text>
</comment>
<dbReference type="PROSITE" id="PS50925">
    <property type="entry name" value="BLUF"/>
    <property type="match status" value="1"/>
</dbReference>
<dbReference type="Pfam" id="PF04940">
    <property type="entry name" value="BLUF"/>
    <property type="match status" value="1"/>
</dbReference>
<accession>A0ABR6GV49</accession>
<gene>
    <name evidence="2" type="ORF">FHS28_003405</name>
</gene>
<dbReference type="SUPFAM" id="SSF54975">
    <property type="entry name" value="Acylphosphatase/BLUF domain-like"/>
    <property type="match status" value="1"/>
</dbReference>
<evidence type="ECO:0000313" key="2">
    <source>
        <dbReference type="EMBL" id="MBB3195995.1"/>
    </source>
</evidence>
<protein>
    <recommendedName>
        <fullName evidence="1">BLUF domain-containing protein</fullName>
    </recommendedName>
</protein>
<keyword evidence="3" id="KW-1185">Reference proteome</keyword>
<evidence type="ECO:0000313" key="3">
    <source>
        <dbReference type="Proteomes" id="UP000574369"/>
    </source>
</evidence>
<dbReference type="Gene3D" id="3.30.70.100">
    <property type="match status" value="1"/>
</dbReference>
<evidence type="ECO:0000259" key="1">
    <source>
        <dbReference type="PROSITE" id="PS50925"/>
    </source>
</evidence>
<reference evidence="2 3" key="1">
    <citation type="submission" date="2020-08" db="EMBL/GenBank/DDBJ databases">
        <title>Genomic Encyclopedia of Type Strains, Phase III (KMG-III): the genomes of soil and plant-associated and newly described type strains.</title>
        <authorList>
            <person name="Whitman W."/>
        </authorList>
    </citation>
    <scope>NUCLEOTIDE SEQUENCE [LARGE SCALE GENOMIC DNA]</scope>
    <source>
        <strain evidence="2 3">CECT 7247</strain>
    </source>
</reference>
<dbReference type="InterPro" id="IPR036046">
    <property type="entry name" value="Acylphosphatase-like_dom_sf"/>
</dbReference>
<dbReference type="RefSeq" id="WP_088453398.1">
    <property type="nucleotide sequence ID" value="NZ_JACHXO010000006.1"/>
</dbReference>
<organism evidence="2 3">
    <name type="scientific">Roseateles terrae</name>
    <dbReference type="NCBI Taxonomy" id="431060"/>
    <lineage>
        <taxon>Bacteria</taxon>
        <taxon>Pseudomonadati</taxon>
        <taxon>Pseudomonadota</taxon>
        <taxon>Betaproteobacteria</taxon>
        <taxon>Burkholderiales</taxon>
        <taxon>Sphaerotilaceae</taxon>
        <taxon>Roseateles</taxon>
    </lineage>
</organism>
<dbReference type="Proteomes" id="UP000574369">
    <property type="component" value="Unassembled WGS sequence"/>
</dbReference>
<dbReference type="InterPro" id="IPR007024">
    <property type="entry name" value="BLUF_domain"/>
</dbReference>